<organism evidence="1 2">
    <name type="scientific">Actinoplanes sandaracinus</name>
    <dbReference type="NCBI Taxonomy" id="3045177"/>
    <lineage>
        <taxon>Bacteria</taxon>
        <taxon>Bacillati</taxon>
        <taxon>Actinomycetota</taxon>
        <taxon>Actinomycetes</taxon>
        <taxon>Micromonosporales</taxon>
        <taxon>Micromonosporaceae</taxon>
        <taxon>Actinoplanes</taxon>
    </lineage>
</organism>
<proteinExistence type="predicted"/>
<comment type="caution">
    <text evidence="1">The sequence shown here is derived from an EMBL/GenBank/DDBJ whole genome shotgun (WGS) entry which is preliminary data.</text>
</comment>
<dbReference type="EMBL" id="JASCTH010000008">
    <property type="protein sequence ID" value="MDI6099651.1"/>
    <property type="molecule type" value="Genomic_DNA"/>
</dbReference>
<protein>
    <recommendedName>
        <fullName evidence="3">Tat pathway signal sequence domain protein</fullName>
    </recommendedName>
</protein>
<evidence type="ECO:0000313" key="1">
    <source>
        <dbReference type="EMBL" id="MDI6099651.1"/>
    </source>
</evidence>
<keyword evidence="2" id="KW-1185">Reference proteome</keyword>
<sequence>MLVSALRAKSMVAAAVITALTISGGAAWAFWRLSGTGNGTASAGSAVELRATGRPDPDVPLHPGARSNLFVTIRNDNRFRVIVDRVQPHSVVVAADPAHRDAGCIQSGVSMSSPFYSVSVEIPPQSSSTVLLSRAIRMDNTSDSACQGATFSVPLTLTGRSRAS</sequence>
<dbReference type="RefSeq" id="WP_282759965.1">
    <property type="nucleotide sequence ID" value="NZ_JASCTH010000008.1"/>
</dbReference>
<reference evidence="1 2" key="1">
    <citation type="submission" date="2023-05" db="EMBL/GenBank/DDBJ databases">
        <title>Actinoplanes sp. NEAU-A12 genome sequencing.</title>
        <authorList>
            <person name="Wang Z.-S."/>
        </authorList>
    </citation>
    <scope>NUCLEOTIDE SEQUENCE [LARGE SCALE GENOMIC DNA]</scope>
    <source>
        <strain evidence="1 2">NEAU-A12</strain>
    </source>
</reference>
<dbReference type="Proteomes" id="UP001241758">
    <property type="component" value="Unassembled WGS sequence"/>
</dbReference>
<accession>A0ABT6WIU0</accession>
<evidence type="ECO:0008006" key="3">
    <source>
        <dbReference type="Google" id="ProtNLM"/>
    </source>
</evidence>
<gene>
    <name evidence="1" type="ORF">QLQ12_13695</name>
</gene>
<evidence type="ECO:0000313" key="2">
    <source>
        <dbReference type="Proteomes" id="UP001241758"/>
    </source>
</evidence>
<name>A0ABT6WIU0_9ACTN</name>